<dbReference type="Gene3D" id="3.30.70.20">
    <property type="match status" value="2"/>
</dbReference>
<comment type="caution">
    <text evidence="5">The sequence shown here is derived from an EMBL/GenBank/DDBJ whole genome shotgun (WGS) entry which is preliminary data.</text>
</comment>
<dbReference type="PANTHER" id="PTHR43122">
    <property type="entry name" value="FERREDOXIN SUBUNIT OF PYRUVATE:FLAVODOXIN OXIDOREDUCTASE-RELATED"/>
    <property type="match status" value="1"/>
</dbReference>
<keyword evidence="2" id="KW-0408">Iron</keyword>
<dbReference type="AlphaFoldDB" id="A0A0B3VSG5"/>
<dbReference type="PROSITE" id="PS51379">
    <property type="entry name" value="4FE4S_FER_2"/>
    <property type="match status" value="2"/>
</dbReference>
<feature type="domain" description="4Fe-4S ferredoxin-type" evidence="4">
    <location>
        <begin position="38"/>
        <end position="65"/>
    </location>
</feature>
<dbReference type="PANTHER" id="PTHR43122:SF1">
    <property type="entry name" value="IRON-SULFUR-BINDING PROTEIN"/>
    <property type="match status" value="1"/>
</dbReference>
<evidence type="ECO:0000313" key="6">
    <source>
        <dbReference type="Proteomes" id="UP000031189"/>
    </source>
</evidence>
<dbReference type="InterPro" id="IPR017900">
    <property type="entry name" value="4Fe4S_Fe_S_CS"/>
</dbReference>
<sequence>MEKLKINISRCKGCHICVSVCKKGAISIAKEMSAKGYHTIEVDEEKCVQCGACYKMCPDYVFEIL</sequence>
<dbReference type="Proteomes" id="UP000031189">
    <property type="component" value="Unassembled WGS sequence"/>
</dbReference>
<protein>
    <submittedName>
        <fullName evidence="5">Oxidoreductase</fullName>
    </submittedName>
</protein>
<organism evidence="5 6">
    <name type="scientific">Terrisporobacter othiniensis</name>
    <dbReference type="NCBI Taxonomy" id="1577792"/>
    <lineage>
        <taxon>Bacteria</taxon>
        <taxon>Bacillati</taxon>
        <taxon>Bacillota</taxon>
        <taxon>Clostridia</taxon>
        <taxon>Peptostreptococcales</taxon>
        <taxon>Peptostreptococcaceae</taxon>
        <taxon>Terrisporobacter</taxon>
    </lineage>
</organism>
<accession>A0A0B3VSG5</accession>
<evidence type="ECO:0000259" key="4">
    <source>
        <dbReference type="PROSITE" id="PS51379"/>
    </source>
</evidence>
<dbReference type="Pfam" id="PF12838">
    <property type="entry name" value="Fer4_7"/>
    <property type="match status" value="1"/>
</dbReference>
<dbReference type="InterPro" id="IPR017896">
    <property type="entry name" value="4Fe4S_Fe-S-bd"/>
</dbReference>
<evidence type="ECO:0000256" key="3">
    <source>
        <dbReference type="ARBA" id="ARBA00023014"/>
    </source>
</evidence>
<keyword evidence="6" id="KW-1185">Reference proteome</keyword>
<dbReference type="SUPFAM" id="SSF54862">
    <property type="entry name" value="4Fe-4S ferredoxins"/>
    <property type="match status" value="1"/>
</dbReference>
<dbReference type="EMBL" id="JWHR01000151">
    <property type="protein sequence ID" value="KHS55728.1"/>
    <property type="molecule type" value="Genomic_DNA"/>
</dbReference>
<dbReference type="OrthoDB" id="9804603at2"/>
<feature type="domain" description="4Fe-4S ferredoxin-type" evidence="4">
    <location>
        <begin position="2"/>
        <end position="31"/>
    </location>
</feature>
<dbReference type="PROSITE" id="PS00198">
    <property type="entry name" value="4FE4S_FER_1"/>
    <property type="match status" value="1"/>
</dbReference>
<reference evidence="5 6" key="1">
    <citation type="submission" date="2014-12" db="EMBL/GenBank/DDBJ databases">
        <title>Draft genome sequence of Terrisporobacter sp. 08-306576, isolated from the blood culture of a bacteremia patient.</title>
        <authorList>
            <person name="Lund L.C."/>
            <person name="Sydenham T.V."/>
            <person name="Hogh S.V."/>
            <person name="Skov M.N."/>
            <person name="Kemp M."/>
            <person name="Justesen U.S."/>
        </authorList>
    </citation>
    <scope>NUCLEOTIDE SEQUENCE [LARGE SCALE GENOMIC DNA]</scope>
    <source>
        <strain evidence="5 6">08-306576</strain>
    </source>
</reference>
<dbReference type="GO" id="GO:0046872">
    <property type="term" value="F:metal ion binding"/>
    <property type="evidence" value="ECO:0007669"/>
    <property type="project" value="UniProtKB-KW"/>
</dbReference>
<evidence type="ECO:0000313" key="5">
    <source>
        <dbReference type="EMBL" id="KHS55728.1"/>
    </source>
</evidence>
<dbReference type="GO" id="GO:0051536">
    <property type="term" value="F:iron-sulfur cluster binding"/>
    <property type="evidence" value="ECO:0007669"/>
    <property type="project" value="UniProtKB-KW"/>
</dbReference>
<evidence type="ECO:0000256" key="1">
    <source>
        <dbReference type="ARBA" id="ARBA00022723"/>
    </source>
</evidence>
<dbReference type="STRING" id="1577792.QX51_17715"/>
<gene>
    <name evidence="5" type="ORF">QX51_17715</name>
</gene>
<keyword evidence="1" id="KW-0479">Metal-binding</keyword>
<dbReference type="RefSeq" id="WP_039681233.1">
    <property type="nucleotide sequence ID" value="NZ_JAWGXO010000020.1"/>
</dbReference>
<proteinExistence type="predicted"/>
<evidence type="ECO:0000256" key="2">
    <source>
        <dbReference type="ARBA" id="ARBA00023004"/>
    </source>
</evidence>
<name>A0A0B3VSG5_9FIRM</name>
<keyword evidence="3" id="KW-0411">Iron-sulfur</keyword>